<evidence type="ECO:0000313" key="4">
    <source>
        <dbReference type="EMBL" id="MCW0524361.1"/>
    </source>
</evidence>
<evidence type="ECO:0000256" key="1">
    <source>
        <dbReference type="ARBA" id="ARBA00022729"/>
    </source>
</evidence>
<dbReference type="InterPro" id="IPR011250">
    <property type="entry name" value="OMP/PagP_B-barrel"/>
</dbReference>
<dbReference type="Proteomes" id="UP001207440">
    <property type="component" value="Unassembled WGS sequence"/>
</dbReference>
<reference evidence="4" key="1">
    <citation type="submission" date="2022-10" db="EMBL/GenBank/DDBJ databases">
        <title>Sifting through the core-genome to identify putative cross-protective antigens against Riemerella anatipestifer.</title>
        <authorList>
            <person name="Zheng X."/>
            <person name="Zhang W."/>
        </authorList>
    </citation>
    <scope>NUCLEOTIDE SEQUENCE</scope>
    <source>
        <strain evidence="4">ZWRA178</strain>
    </source>
</reference>
<dbReference type="InterPro" id="IPR027385">
    <property type="entry name" value="Beta-barrel_OMP"/>
</dbReference>
<accession>A0AAP3APG8</accession>
<feature type="domain" description="Outer membrane protein beta-barrel" evidence="3">
    <location>
        <begin position="7"/>
        <end position="191"/>
    </location>
</feature>
<organism evidence="4 5">
    <name type="scientific">Riemerella anatipestifer</name>
    <name type="common">Moraxella anatipestifer</name>
    <dbReference type="NCBI Taxonomy" id="34085"/>
    <lineage>
        <taxon>Bacteria</taxon>
        <taxon>Pseudomonadati</taxon>
        <taxon>Bacteroidota</taxon>
        <taxon>Flavobacteriia</taxon>
        <taxon>Flavobacteriales</taxon>
        <taxon>Weeksellaceae</taxon>
        <taxon>Riemerella</taxon>
    </lineage>
</organism>
<dbReference type="SUPFAM" id="SSF56925">
    <property type="entry name" value="OMPA-like"/>
    <property type="match status" value="1"/>
</dbReference>
<keyword evidence="1 2" id="KW-0732">Signal</keyword>
<feature type="chain" id="PRO_5042963008" evidence="2">
    <location>
        <begin position="19"/>
        <end position="194"/>
    </location>
</feature>
<dbReference type="EMBL" id="JAOZYT010000056">
    <property type="protein sequence ID" value="MCW0524361.1"/>
    <property type="molecule type" value="Genomic_DNA"/>
</dbReference>
<gene>
    <name evidence="4" type="ORF">OKE68_08545</name>
</gene>
<proteinExistence type="predicted"/>
<comment type="caution">
    <text evidence="4">The sequence shown here is derived from an EMBL/GenBank/DDBJ whole genome shotgun (WGS) entry which is preliminary data.</text>
</comment>
<dbReference type="AlphaFoldDB" id="A0AAP3APG8"/>
<evidence type="ECO:0000259" key="3">
    <source>
        <dbReference type="Pfam" id="PF13505"/>
    </source>
</evidence>
<dbReference type="Pfam" id="PF13505">
    <property type="entry name" value="OMP_b-brl"/>
    <property type="match status" value="1"/>
</dbReference>
<protein>
    <submittedName>
        <fullName evidence="4">Porin family protein</fullName>
    </submittedName>
</protein>
<dbReference type="GeneID" id="93717373"/>
<sequence>MKKLLLSALVATVGFANAQKLETGFKIGYVNSTLHLEAMGQQYKPNAKSSVYIAMPVSYKVNKYVSLHGELGMAGLGAENLIMDNNERSRLHLTTVYIPLGVKFTPIESLGILGGFNLGFVTKALGKQNGQDVEFTDIRKGNHSIFLGGEYKITKSIFVETRYNIGLSNLYPTNDITMKNNFLQIGVGYLFDKF</sequence>
<feature type="signal peptide" evidence="2">
    <location>
        <begin position="1"/>
        <end position="18"/>
    </location>
</feature>
<name>A0AAP3APG8_RIEAN</name>
<evidence type="ECO:0000313" key="5">
    <source>
        <dbReference type="Proteomes" id="UP001207440"/>
    </source>
</evidence>
<dbReference type="RefSeq" id="WP_004918918.1">
    <property type="nucleotide sequence ID" value="NZ_CP029760.1"/>
</dbReference>
<evidence type="ECO:0000256" key="2">
    <source>
        <dbReference type="SAM" id="SignalP"/>
    </source>
</evidence>